<sequence length="32" mass="3582">MQPSSPNIFPPFPSLLQSCTRLKRSPLPSKAR</sequence>
<dbReference type="EMBL" id="GBRH01200066">
    <property type="protein sequence ID" value="JAD97829.1"/>
    <property type="molecule type" value="Transcribed_RNA"/>
</dbReference>
<proteinExistence type="predicted"/>
<name>A0A0A9EAN8_ARUDO</name>
<organism evidence="1">
    <name type="scientific">Arundo donax</name>
    <name type="common">Giant reed</name>
    <name type="synonym">Donax arundinaceus</name>
    <dbReference type="NCBI Taxonomy" id="35708"/>
    <lineage>
        <taxon>Eukaryota</taxon>
        <taxon>Viridiplantae</taxon>
        <taxon>Streptophyta</taxon>
        <taxon>Embryophyta</taxon>
        <taxon>Tracheophyta</taxon>
        <taxon>Spermatophyta</taxon>
        <taxon>Magnoliopsida</taxon>
        <taxon>Liliopsida</taxon>
        <taxon>Poales</taxon>
        <taxon>Poaceae</taxon>
        <taxon>PACMAD clade</taxon>
        <taxon>Arundinoideae</taxon>
        <taxon>Arundineae</taxon>
        <taxon>Arundo</taxon>
    </lineage>
</organism>
<accession>A0A0A9EAN8</accession>
<reference evidence="1" key="1">
    <citation type="submission" date="2014-09" db="EMBL/GenBank/DDBJ databases">
        <authorList>
            <person name="Magalhaes I.L.F."/>
            <person name="Oliveira U."/>
            <person name="Santos F.R."/>
            <person name="Vidigal T.H.D.A."/>
            <person name="Brescovit A.D."/>
            <person name="Santos A.J."/>
        </authorList>
    </citation>
    <scope>NUCLEOTIDE SEQUENCE</scope>
    <source>
        <tissue evidence="1">Shoot tissue taken approximately 20 cm above the soil surface</tissue>
    </source>
</reference>
<protein>
    <submittedName>
        <fullName evidence="1">Uncharacterized protein</fullName>
    </submittedName>
</protein>
<evidence type="ECO:0000313" key="1">
    <source>
        <dbReference type="EMBL" id="JAD97829.1"/>
    </source>
</evidence>
<reference evidence="1" key="2">
    <citation type="journal article" date="2015" name="Data Brief">
        <title>Shoot transcriptome of the giant reed, Arundo donax.</title>
        <authorList>
            <person name="Barrero R.A."/>
            <person name="Guerrero F.D."/>
            <person name="Moolhuijzen P."/>
            <person name="Goolsby J.A."/>
            <person name="Tidwell J."/>
            <person name="Bellgard S.E."/>
            <person name="Bellgard M.I."/>
        </authorList>
    </citation>
    <scope>NUCLEOTIDE SEQUENCE</scope>
    <source>
        <tissue evidence="1">Shoot tissue taken approximately 20 cm above the soil surface</tissue>
    </source>
</reference>
<dbReference type="AlphaFoldDB" id="A0A0A9EAN8"/>